<accession>A0A9P0LR50</accession>
<evidence type="ECO:0000256" key="1">
    <source>
        <dbReference type="ARBA" id="ARBA00004613"/>
    </source>
</evidence>
<comment type="subcellular location">
    <subcellularLocation>
        <location evidence="1">Secreted</location>
    </subcellularLocation>
</comment>
<dbReference type="GO" id="GO:0005576">
    <property type="term" value="C:extracellular region"/>
    <property type="evidence" value="ECO:0007669"/>
    <property type="project" value="UniProtKB-SubCell"/>
</dbReference>
<dbReference type="PANTHER" id="PTHR10334">
    <property type="entry name" value="CYSTEINE-RICH SECRETORY PROTEIN-RELATED"/>
    <property type="match status" value="1"/>
</dbReference>
<dbReference type="SUPFAM" id="SSF55797">
    <property type="entry name" value="PR-1-like"/>
    <property type="match status" value="1"/>
</dbReference>
<proteinExistence type="predicted"/>
<evidence type="ECO:0000259" key="4">
    <source>
        <dbReference type="SMART" id="SM00198"/>
    </source>
</evidence>
<dbReference type="AlphaFoldDB" id="A0A9P0LR50"/>
<dbReference type="InterPro" id="IPR018244">
    <property type="entry name" value="Allrgn_V5/Tpx1_CS"/>
</dbReference>
<dbReference type="InterPro" id="IPR014044">
    <property type="entry name" value="CAP_dom"/>
</dbReference>
<dbReference type="PRINTS" id="PR00838">
    <property type="entry name" value="V5ALLERGEN"/>
</dbReference>
<keyword evidence="6" id="KW-1185">Reference proteome</keyword>
<evidence type="ECO:0000313" key="5">
    <source>
        <dbReference type="EMBL" id="CAH1999775.1"/>
    </source>
</evidence>
<reference evidence="5" key="1">
    <citation type="submission" date="2022-03" db="EMBL/GenBank/DDBJ databases">
        <authorList>
            <person name="Sayadi A."/>
        </authorList>
    </citation>
    <scope>NUCLEOTIDE SEQUENCE</scope>
</reference>
<organism evidence="5 6">
    <name type="scientific">Acanthoscelides obtectus</name>
    <name type="common">Bean weevil</name>
    <name type="synonym">Bruchus obtectus</name>
    <dbReference type="NCBI Taxonomy" id="200917"/>
    <lineage>
        <taxon>Eukaryota</taxon>
        <taxon>Metazoa</taxon>
        <taxon>Ecdysozoa</taxon>
        <taxon>Arthropoda</taxon>
        <taxon>Hexapoda</taxon>
        <taxon>Insecta</taxon>
        <taxon>Pterygota</taxon>
        <taxon>Neoptera</taxon>
        <taxon>Endopterygota</taxon>
        <taxon>Coleoptera</taxon>
        <taxon>Polyphaga</taxon>
        <taxon>Cucujiformia</taxon>
        <taxon>Chrysomeloidea</taxon>
        <taxon>Chrysomelidae</taxon>
        <taxon>Bruchinae</taxon>
        <taxon>Bruchini</taxon>
        <taxon>Acanthoscelides</taxon>
    </lineage>
</organism>
<feature type="signal peptide" evidence="3">
    <location>
        <begin position="1"/>
        <end position="18"/>
    </location>
</feature>
<dbReference type="PROSITE" id="PS01010">
    <property type="entry name" value="CRISP_2"/>
    <property type="match status" value="1"/>
</dbReference>
<dbReference type="OrthoDB" id="43654at2759"/>
<evidence type="ECO:0000256" key="3">
    <source>
        <dbReference type="SAM" id="SignalP"/>
    </source>
</evidence>
<keyword evidence="3" id="KW-0732">Signal</keyword>
<name>A0A9P0LR50_ACAOB</name>
<dbReference type="PRINTS" id="PR00837">
    <property type="entry name" value="V5TPXLIKE"/>
</dbReference>
<dbReference type="Gene3D" id="3.40.33.10">
    <property type="entry name" value="CAP"/>
    <property type="match status" value="1"/>
</dbReference>
<keyword evidence="2" id="KW-0964">Secreted</keyword>
<dbReference type="SMART" id="SM00198">
    <property type="entry name" value="SCP"/>
    <property type="match status" value="1"/>
</dbReference>
<dbReference type="InterPro" id="IPR035940">
    <property type="entry name" value="CAP_sf"/>
</dbReference>
<evidence type="ECO:0000256" key="2">
    <source>
        <dbReference type="ARBA" id="ARBA00022525"/>
    </source>
</evidence>
<dbReference type="CDD" id="cd05380">
    <property type="entry name" value="CAP_euk"/>
    <property type="match status" value="1"/>
</dbReference>
<dbReference type="InterPro" id="IPR002413">
    <property type="entry name" value="V5_allergen-like"/>
</dbReference>
<dbReference type="Pfam" id="PF00188">
    <property type="entry name" value="CAP"/>
    <property type="match status" value="1"/>
</dbReference>
<dbReference type="Proteomes" id="UP001152888">
    <property type="component" value="Unassembled WGS sequence"/>
</dbReference>
<evidence type="ECO:0000313" key="6">
    <source>
        <dbReference type="Proteomes" id="UP001152888"/>
    </source>
</evidence>
<feature type="domain" description="SCP" evidence="4">
    <location>
        <begin position="95"/>
        <end position="256"/>
    </location>
</feature>
<comment type="caution">
    <text evidence="5">The sequence shown here is derived from an EMBL/GenBank/DDBJ whole genome shotgun (WGS) entry which is preliminary data.</text>
</comment>
<sequence length="330" mass="37236">MEIHGYLILLILIPFSKCLTSHDRMLSFLSRNKTRIWFKNQAGPRPDNAYCSLCCLNITKNPVGKKCGRHTLCLYEKGKMGPACKGSVNVGFSEEEKAAIVDIHNTVRNLVATGTESRGSPGPQYKAANMRALEWNDELEELARRWVFQCIYGHDVCRDLEKYPVGQNIARGIGFLNDDMAYVADWYSNVNDFHRDWIYDYQLPYSDIRAQYTQLVWAETYQIGCARIVFQGPESPSVSYWEHFVCNYGPTGNIPGHPVYRVGEPCSQCPPGTGCSLDYPGLCGQEQFFNITYVKKTHRAVNIPATTPGGRGAIKAPFVLLVFMSFLTLQ</sequence>
<dbReference type="InterPro" id="IPR001283">
    <property type="entry name" value="CRISP-related"/>
</dbReference>
<gene>
    <name evidence="5" type="ORF">ACAOBT_LOCUS25172</name>
</gene>
<protein>
    <recommendedName>
        <fullName evidence="4">SCP domain-containing protein</fullName>
    </recommendedName>
</protein>
<feature type="chain" id="PRO_5040206075" description="SCP domain-containing protein" evidence="3">
    <location>
        <begin position="19"/>
        <end position="330"/>
    </location>
</feature>
<dbReference type="EMBL" id="CAKOFQ010007380">
    <property type="protein sequence ID" value="CAH1999775.1"/>
    <property type="molecule type" value="Genomic_DNA"/>
</dbReference>